<dbReference type="RefSeq" id="WP_065247326.1">
    <property type="nucleotide sequence ID" value="NZ_CP012117.1"/>
</dbReference>
<dbReference type="STRING" id="1630135.DAD186_04470"/>
<dbReference type="KEGG" id="dva:DAD186_04470"/>
<name>A0A1B0ZGF2_9MICO</name>
<protein>
    <submittedName>
        <fullName evidence="2">Uncharacterized protein</fullName>
    </submittedName>
</protein>
<keyword evidence="1" id="KW-0175">Coiled coil</keyword>
<dbReference type="Gene3D" id="1.10.860.10">
    <property type="entry name" value="DNAb Helicase, Chain A"/>
    <property type="match status" value="1"/>
</dbReference>
<evidence type="ECO:0000313" key="3">
    <source>
        <dbReference type="Proteomes" id="UP000092596"/>
    </source>
</evidence>
<dbReference type="Proteomes" id="UP000092596">
    <property type="component" value="Chromosome"/>
</dbReference>
<proteinExistence type="predicted"/>
<dbReference type="InterPro" id="IPR016136">
    <property type="entry name" value="DNA_helicase_N/primase_C"/>
</dbReference>
<reference evidence="2 3" key="1">
    <citation type="submission" date="2015-06" db="EMBL/GenBank/DDBJ databases">
        <title>Investigation of pathophysiology for high-risk pregnancy and development of treatment modality based on it.</title>
        <authorList>
            <person name="Kim B.-C."/>
            <person name="Lim S."/>
        </authorList>
    </citation>
    <scope>NUCLEOTIDE SEQUENCE [LARGE SCALE GENOMIC DNA]</scope>
    <source>
        <strain evidence="2 3">AD1-86</strain>
    </source>
</reference>
<gene>
    <name evidence="2" type="ORF">DAD186_04470</name>
</gene>
<dbReference type="EMBL" id="CP012117">
    <property type="protein sequence ID" value="ANP27002.1"/>
    <property type="molecule type" value="Genomic_DNA"/>
</dbReference>
<feature type="coiled-coil region" evidence="1">
    <location>
        <begin position="141"/>
        <end position="168"/>
    </location>
</feature>
<sequence length="168" mass="18533">MTVALMPTVMNPRDVDYLERQIGGGLILANREQRRPVLALLKPEDFTTPASRALVGALLYAEEHELDANQVTIPDIATKAGYIRAKDRGRMGVFVSDLVTPESTLGPVALTYAYSLVEASSRRKAREHLERLSQAAETVPSDEWENALQATRDALSDLTERLERAATV</sequence>
<evidence type="ECO:0000313" key="2">
    <source>
        <dbReference type="EMBL" id="ANP27002.1"/>
    </source>
</evidence>
<accession>A0A1B0ZGF2</accession>
<dbReference type="AlphaFoldDB" id="A0A1B0ZGF2"/>
<evidence type="ECO:0000256" key="1">
    <source>
        <dbReference type="SAM" id="Coils"/>
    </source>
</evidence>
<organism evidence="2 3">
    <name type="scientific">Dermabacter vaginalis</name>
    <dbReference type="NCBI Taxonomy" id="1630135"/>
    <lineage>
        <taxon>Bacteria</taxon>
        <taxon>Bacillati</taxon>
        <taxon>Actinomycetota</taxon>
        <taxon>Actinomycetes</taxon>
        <taxon>Micrococcales</taxon>
        <taxon>Dermabacteraceae</taxon>
        <taxon>Dermabacter</taxon>
    </lineage>
</organism>